<organism evidence="2 3">
    <name type="scientific">Candidatus Yanofskybacteria bacterium RIFCSPLOWO2_01_FULL_49_25</name>
    <dbReference type="NCBI Taxonomy" id="1802701"/>
    <lineage>
        <taxon>Bacteria</taxon>
        <taxon>Candidatus Yanofskyibacteriota</taxon>
    </lineage>
</organism>
<keyword evidence="1" id="KW-0812">Transmembrane</keyword>
<dbReference type="STRING" id="1802701.A3A33_03415"/>
<gene>
    <name evidence="2" type="ORF">A3A33_03415</name>
</gene>
<keyword evidence="1" id="KW-1133">Transmembrane helix</keyword>
<evidence type="ECO:0000313" key="2">
    <source>
        <dbReference type="EMBL" id="OGN28803.1"/>
    </source>
</evidence>
<dbReference type="Proteomes" id="UP000179047">
    <property type="component" value="Unassembled WGS sequence"/>
</dbReference>
<accession>A0A1F8GTT7</accession>
<proteinExistence type="predicted"/>
<evidence type="ECO:0000256" key="1">
    <source>
        <dbReference type="SAM" id="Phobius"/>
    </source>
</evidence>
<name>A0A1F8GTT7_9BACT</name>
<dbReference type="AlphaFoldDB" id="A0A1F8GTT7"/>
<sequence length="199" mass="21631">MITYQGDIKGLQLLPNHKQPPSGVRLAKVSGGYGLLIVAIVCVLALGGAYWYFFNTAQEALDNIQAIDAELVSIQKGRDKITETKLLNLQKQLTTIGALLSNHILWSGELKKVNQLIQPRVVFQSVSADVTNRTYQFAANADSYTTVARQVAAFYGSPDITDVVLSSVTSRTNGGVDFTMTLTFRPGVLSAEVQPKTKP</sequence>
<dbReference type="EMBL" id="MGKP01000012">
    <property type="protein sequence ID" value="OGN28803.1"/>
    <property type="molecule type" value="Genomic_DNA"/>
</dbReference>
<protein>
    <recommendedName>
        <fullName evidence="4">Fimbrial assembly protein</fullName>
    </recommendedName>
</protein>
<feature type="transmembrane region" description="Helical" evidence="1">
    <location>
        <begin position="33"/>
        <end position="53"/>
    </location>
</feature>
<reference evidence="2 3" key="1">
    <citation type="journal article" date="2016" name="Nat. Commun.">
        <title>Thousands of microbial genomes shed light on interconnected biogeochemical processes in an aquifer system.</title>
        <authorList>
            <person name="Anantharaman K."/>
            <person name="Brown C.T."/>
            <person name="Hug L.A."/>
            <person name="Sharon I."/>
            <person name="Castelle C.J."/>
            <person name="Probst A.J."/>
            <person name="Thomas B.C."/>
            <person name="Singh A."/>
            <person name="Wilkins M.J."/>
            <person name="Karaoz U."/>
            <person name="Brodie E.L."/>
            <person name="Williams K.H."/>
            <person name="Hubbard S.S."/>
            <person name="Banfield J.F."/>
        </authorList>
    </citation>
    <scope>NUCLEOTIDE SEQUENCE [LARGE SCALE GENOMIC DNA]</scope>
</reference>
<evidence type="ECO:0000313" key="3">
    <source>
        <dbReference type="Proteomes" id="UP000179047"/>
    </source>
</evidence>
<evidence type="ECO:0008006" key="4">
    <source>
        <dbReference type="Google" id="ProtNLM"/>
    </source>
</evidence>
<comment type="caution">
    <text evidence="2">The sequence shown here is derived from an EMBL/GenBank/DDBJ whole genome shotgun (WGS) entry which is preliminary data.</text>
</comment>
<keyword evidence="1" id="KW-0472">Membrane</keyword>